<evidence type="ECO:0000256" key="6">
    <source>
        <dbReference type="ARBA" id="ARBA00022989"/>
    </source>
</evidence>
<proteinExistence type="predicted"/>
<feature type="non-terminal residue" evidence="10">
    <location>
        <position position="1"/>
    </location>
</feature>
<evidence type="ECO:0000313" key="11">
    <source>
        <dbReference type="Proteomes" id="UP000304900"/>
    </source>
</evidence>
<keyword evidence="2" id="KW-1003">Cell membrane</keyword>
<evidence type="ECO:0000256" key="2">
    <source>
        <dbReference type="ARBA" id="ARBA00022475"/>
    </source>
</evidence>
<keyword evidence="6 9" id="KW-1133">Transmembrane helix</keyword>
<evidence type="ECO:0000256" key="9">
    <source>
        <dbReference type="SAM" id="Phobius"/>
    </source>
</evidence>
<feature type="transmembrane region" description="Helical" evidence="9">
    <location>
        <begin position="60"/>
        <end position="84"/>
    </location>
</feature>
<accession>A0A4U6CJF6</accession>
<evidence type="ECO:0000313" key="10">
    <source>
        <dbReference type="EMBL" id="TKT84309.1"/>
    </source>
</evidence>
<keyword evidence="5" id="KW-0630">Potassium</keyword>
<evidence type="ECO:0000256" key="3">
    <source>
        <dbReference type="ARBA" id="ARBA00022538"/>
    </source>
</evidence>
<dbReference type="AlphaFoldDB" id="A0A4U6CJF6"/>
<dbReference type="PANTHER" id="PTHR30607:SF2">
    <property type="entry name" value="POTASSIUM-TRANSPORTING ATPASE POTASSIUM-BINDING SUBUNIT"/>
    <property type="match status" value="1"/>
</dbReference>
<feature type="transmembrane region" description="Helical" evidence="9">
    <location>
        <begin position="12"/>
        <end position="39"/>
    </location>
</feature>
<gene>
    <name evidence="10" type="ORF">FDK13_35120</name>
</gene>
<keyword evidence="3" id="KW-0633">Potassium transport</keyword>
<keyword evidence="7" id="KW-0406">Ion transport</keyword>
<protein>
    <submittedName>
        <fullName evidence="10">Potassium-transporting ATPase subunit KdpA</fullName>
    </submittedName>
</protein>
<evidence type="ECO:0000256" key="8">
    <source>
        <dbReference type="ARBA" id="ARBA00023136"/>
    </source>
</evidence>
<keyword evidence="1" id="KW-0813">Transport</keyword>
<keyword evidence="8 9" id="KW-0472">Membrane</keyword>
<keyword evidence="11" id="KW-1185">Reference proteome</keyword>
<dbReference type="GO" id="GO:0005886">
    <property type="term" value="C:plasma membrane"/>
    <property type="evidence" value="ECO:0007669"/>
    <property type="project" value="TreeGrafter"/>
</dbReference>
<dbReference type="Proteomes" id="UP000304900">
    <property type="component" value="Unassembled WGS sequence"/>
</dbReference>
<evidence type="ECO:0000256" key="5">
    <source>
        <dbReference type="ARBA" id="ARBA00022958"/>
    </source>
</evidence>
<dbReference type="InterPro" id="IPR004623">
    <property type="entry name" value="KdpA"/>
</dbReference>
<sequence length="90" mass="9684">GFEGLGDNNPWWNITTGFILILSRYIPIIGPIAIAGLLANKKFIPESAGTLKTDSSTFGIMVLAVIVIITALSFFPALTLGPIAEYFTLR</sequence>
<evidence type="ECO:0000256" key="1">
    <source>
        <dbReference type="ARBA" id="ARBA00022448"/>
    </source>
</evidence>
<organism evidence="10 11">
    <name type="scientific">Dyadobacter frigoris</name>
    <dbReference type="NCBI Taxonomy" id="2576211"/>
    <lineage>
        <taxon>Bacteria</taxon>
        <taxon>Pseudomonadati</taxon>
        <taxon>Bacteroidota</taxon>
        <taxon>Cytophagia</taxon>
        <taxon>Cytophagales</taxon>
        <taxon>Spirosomataceae</taxon>
        <taxon>Dyadobacter</taxon>
    </lineage>
</organism>
<evidence type="ECO:0000256" key="4">
    <source>
        <dbReference type="ARBA" id="ARBA00022692"/>
    </source>
</evidence>
<comment type="caution">
    <text evidence="10">The sequence shown here is derived from an EMBL/GenBank/DDBJ whole genome shotgun (WGS) entry which is preliminary data.</text>
</comment>
<dbReference type="GO" id="GO:0008556">
    <property type="term" value="F:P-type potassium transmembrane transporter activity"/>
    <property type="evidence" value="ECO:0007669"/>
    <property type="project" value="InterPro"/>
</dbReference>
<reference evidence="10 11" key="1">
    <citation type="submission" date="2019-05" db="EMBL/GenBank/DDBJ databases">
        <title>Dyadobacter AR-3-8 sp. nov., isolated from arctic soil.</title>
        <authorList>
            <person name="Chaudhary D.K."/>
        </authorList>
    </citation>
    <scope>NUCLEOTIDE SEQUENCE [LARGE SCALE GENOMIC DNA]</scope>
    <source>
        <strain evidence="10 11">AR-3-8</strain>
    </source>
</reference>
<dbReference type="PANTHER" id="PTHR30607">
    <property type="entry name" value="POTASSIUM-TRANSPORTING ATPASE A CHAIN"/>
    <property type="match status" value="1"/>
</dbReference>
<evidence type="ECO:0000256" key="7">
    <source>
        <dbReference type="ARBA" id="ARBA00023065"/>
    </source>
</evidence>
<name>A0A4U6CJF6_9BACT</name>
<dbReference type="EMBL" id="SZVO01000048">
    <property type="protein sequence ID" value="TKT84309.1"/>
    <property type="molecule type" value="Genomic_DNA"/>
</dbReference>
<dbReference type="OrthoDB" id="9763796at2"/>
<dbReference type="RefSeq" id="WP_137344670.1">
    <property type="nucleotide sequence ID" value="NZ_SZVO01000048.1"/>
</dbReference>
<keyword evidence="4 9" id="KW-0812">Transmembrane</keyword>
<dbReference type="Pfam" id="PF03814">
    <property type="entry name" value="KdpA"/>
    <property type="match status" value="1"/>
</dbReference>